<feature type="region of interest" description="Disordered" evidence="1">
    <location>
        <begin position="37"/>
        <end position="56"/>
    </location>
</feature>
<organism evidence="2 3">
    <name type="scientific">Acaromyces ingoldii</name>
    <dbReference type="NCBI Taxonomy" id="215250"/>
    <lineage>
        <taxon>Eukaryota</taxon>
        <taxon>Fungi</taxon>
        <taxon>Dikarya</taxon>
        <taxon>Basidiomycota</taxon>
        <taxon>Ustilaginomycotina</taxon>
        <taxon>Exobasidiomycetes</taxon>
        <taxon>Exobasidiales</taxon>
        <taxon>Cryptobasidiaceae</taxon>
        <taxon>Acaromyces</taxon>
    </lineage>
</organism>
<evidence type="ECO:0000313" key="2">
    <source>
        <dbReference type="EMBL" id="PWN90094.1"/>
    </source>
</evidence>
<name>A0A316YMR3_9BASI</name>
<dbReference type="AlphaFoldDB" id="A0A316YMR3"/>
<protein>
    <submittedName>
        <fullName evidence="2">Uncharacterized protein</fullName>
    </submittedName>
</protein>
<dbReference type="Proteomes" id="UP000245768">
    <property type="component" value="Unassembled WGS sequence"/>
</dbReference>
<feature type="region of interest" description="Disordered" evidence="1">
    <location>
        <begin position="84"/>
        <end position="113"/>
    </location>
</feature>
<evidence type="ECO:0000313" key="3">
    <source>
        <dbReference type="Proteomes" id="UP000245768"/>
    </source>
</evidence>
<dbReference type="GO" id="GO:0005739">
    <property type="term" value="C:mitochondrion"/>
    <property type="evidence" value="ECO:0007669"/>
    <property type="project" value="InterPro"/>
</dbReference>
<feature type="compositionally biased region" description="Basic and acidic residues" evidence="1">
    <location>
        <begin position="185"/>
        <end position="194"/>
    </location>
</feature>
<dbReference type="GeneID" id="37039756"/>
<dbReference type="InterPro" id="IPR034444">
    <property type="entry name" value="Nuo17.8"/>
</dbReference>
<feature type="compositionally biased region" description="Low complexity" evidence="1">
    <location>
        <begin position="89"/>
        <end position="100"/>
    </location>
</feature>
<feature type="region of interest" description="Disordered" evidence="1">
    <location>
        <begin position="167"/>
        <end position="194"/>
    </location>
</feature>
<reference evidence="2 3" key="1">
    <citation type="journal article" date="2018" name="Mol. Biol. Evol.">
        <title>Broad Genomic Sampling Reveals a Smut Pathogenic Ancestry of the Fungal Clade Ustilaginomycotina.</title>
        <authorList>
            <person name="Kijpornyongpan T."/>
            <person name="Mondo S.J."/>
            <person name="Barry K."/>
            <person name="Sandor L."/>
            <person name="Lee J."/>
            <person name="Lipzen A."/>
            <person name="Pangilinan J."/>
            <person name="LaButti K."/>
            <person name="Hainaut M."/>
            <person name="Henrissat B."/>
            <person name="Grigoriev I.V."/>
            <person name="Spatafora J.W."/>
            <person name="Aime M.C."/>
        </authorList>
    </citation>
    <scope>NUCLEOTIDE SEQUENCE [LARGE SCALE GENOMIC DNA]</scope>
    <source>
        <strain evidence="2 3">MCA 4198</strain>
    </source>
</reference>
<gene>
    <name evidence="2" type="ORF">FA10DRAFT_104031</name>
</gene>
<dbReference type="PANTHER" id="PTHR42100:SF1">
    <property type="entry name" value="OXIDOREDUCTASE 178 KDA SUBUNIT, PUTATIVE (AFU_ORTHOLOGUE AFUA_8G04320)-RELATED"/>
    <property type="match status" value="1"/>
</dbReference>
<dbReference type="RefSeq" id="XP_025377292.1">
    <property type="nucleotide sequence ID" value="XM_025517840.1"/>
</dbReference>
<accession>A0A316YMR3</accession>
<evidence type="ECO:0000256" key="1">
    <source>
        <dbReference type="SAM" id="MobiDB-lite"/>
    </source>
</evidence>
<dbReference type="InParanoid" id="A0A316YMR3"/>
<sequence>MALSRQVLRAGAMRSLGATAPSLSVAAVSRSFQTSAARRGAQASHQQDDDETYPSEGFSAPIWRNTVLFVIAATGIYRFSNLHADPHPSRASSSGRSAPGNESEDDEHDDDNRPFLTRYMDYYFTPASFWKERNERHLDYVRERAEEKLLFQDAERPPIHRLRYPSTFEQASPHRISAGDQVDLSDLHVKKASE</sequence>
<proteinExistence type="predicted"/>
<keyword evidence="3" id="KW-1185">Reference proteome</keyword>
<dbReference type="OrthoDB" id="2120038at2759"/>
<dbReference type="STRING" id="215250.A0A316YMR3"/>
<dbReference type="PANTHER" id="PTHR42100">
    <property type="entry name" value="OXIDOREDUCTASE 178 KDA SUBUNIT, PUTATIVE (AFU_ORTHOLOGUE AFUA_8G04320)-RELATED"/>
    <property type="match status" value="1"/>
</dbReference>
<dbReference type="EMBL" id="KZ819636">
    <property type="protein sequence ID" value="PWN90094.1"/>
    <property type="molecule type" value="Genomic_DNA"/>
</dbReference>